<dbReference type="RefSeq" id="WP_208675404.1">
    <property type="nucleotide sequence ID" value="NZ_CP070380.1"/>
</dbReference>
<reference evidence="2" key="1">
    <citation type="submission" date="2023-07" db="EMBL/GenBank/DDBJ databases">
        <title>Degradation of tert-butanol by M. austroafricanum TBA100.</title>
        <authorList>
            <person name="Helbich S."/>
            <person name="Vainshtein Y."/>
        </authorList>
    </citation>
    <scope>NUCLEOTIDE SEQUENCE</scope>
    <source>
        <strain evidence="2">TBA100</strain>
    </source>
</reference>
<keyword evidence="3" id="KW-1185">Reference proteome</keyword>
<dbReference type="Pfam" id="PF00582">
    <property type="entry name" value="Usp"/>
    <property type="match status" value="1"/>
</dbReference>
<dbReference type="SUPFAM" id="SSF52402">
    <property type="entry name" value="Adenine nucleotide alpha hydrolases-like"/>
    <property type="match status" value="2"/>
</dbReference>
<organism evidence="2 3">
    <name type="scientific">Mycolicibacterium austroafricanum</name>
    <name type="common">Mycobacterium austroafricanum</name>
    <dbReference type="NCBI Taxonomy" id="39687"/>
    <lineage>
        <taxon>Bacteria</taxon>
        <taxon>Bacillati</taxon>
        <taxon>Actinomycetota</taxon>
        <taxon>Actinomycetes</taxon>
        <taxon>Mycobacteriales</taxon>
        <taxon>Mycobacteriaceae</taxon>
        <taxon>Mycolicibacterium</taxon>
    </lineage>
</organism>
<protein>
    <submittedName>
        <fullName evidence="2">Universal stress protein</fullName>
    </submittedName>
</protein>
<evidence type="ECO:0000313" key="3">
    <source>
        <dbReference type="Proteomes" id="UP001172687"/>
    </source>
</evidence>
<dbReference type="InterPro" id="IPR014729">
    <property type="entry name" value="Rossmann-like_a/b/a_fold"/>
</dbReference>
<dbReference type="Proteomes" id="UP001172687">
    <property type="component" value="Unassembled WGS sequence"/>
</dbReference>
<gene>
    <name evidence="2" type="ORF">QYF68_03690</name>
</gene>
<dbReference type="EMBL" id="JAUHTC010000018">
    <property type="protein sequence ID" value="MDN4516928.1"/>
    <property type="molecule type" value="Genomic_DNA"/>
</dbReference>
<dbReference type="InterPro" id="IPR006016">
    <property type="entry name" value="UspA"/>
</dbReference>
<name>A0ABT8H837_MYCAO</name>
<proteinExistence type="predicted"/>
<feature type="domain" description="UspA" evidence="1">
    <location>
        <begin position="7"/>
        <end position="134"/>
    </location>
</feature>
<comment type="caution">
    <text evidence="2">The sequence shown here is derived from an EMBL/GenBank/DDBJ whole genome shotgun (WGS) entry which is preliminary data.</text>
</comment>
<evidence type="ECO:0000313" key="2">
    <source>
        <dbReference type="EMBL" id="MDN4516928.1"/>
    </source>
</evidence>
<dbReference type="Gene3D" id="3.40.50.620">
    <property type="entry name" value="HUPs"/>
    <property type="match status" value="2"/>
</dbReference>
<sequence>MQTSPAVVVGIDGSRFATAAAIWAIDEAASRDIPLRLVHAVTPADGAHLDADDLARAGRVVQSAVAAVEANGKPVKVETQITPGRAANVLRSQSRDASMLCVGSSGLTHGGSGPVDRTAAAVALTAGCPVAIIHSAGTSSKPGWVVVEVNDSPAGELVLRTGVEEALLRGAALRVVATWPSRYPDIHDDGAVANKNRSVKAQWERRLAPWRLRHPELEVHAVATPGSILNYLARHRDPIGLAIVPHERAAGVAELLAPRGGDPLRDGCFDVLICEPDNAP</sequence>
<accession>A0ABT8H837</accession>
<evidence type="ECO:0000259" key="1">
    <source>
        <dbReference type="Pfam" id="PF00582"/>
    </source>
</evidence>